<reference evidence="1 2" key="1">
    <citation type="submission" date="2011-09" db="EMBL/GenBank/DDBJ databases">
        <title>Complete sequence of chromosome of Thioflavicoccus mobilis 8321.</title>
        <authorList>
            <consortium name="US DOE Joint Genome Institute"/>
            <person name="Lucas S."/>
            <person name="Han J."/>
            <person name="Lapidus A."/>
            <person name="Cheng J.-F."/>
            <person name="Goodwin L."/>
            <person name="Pitluck S."/>
            <person name="Peters L."/>
            <person name="Ovchinnikova G."/>
            <person name="Lu M."/>
            <person name="Detter J.C."/>
            <person name="Han C."/>
            <person name="Tapia R."/>
            <person name="Land M."/>
            <person name="Hauser L."/>
            <person name="Kyrpides N."/>
            <person name="Ivanova N."/>
            <person name="Pagani I."/>
            <person name="Vogl K."/>
            <person name="Liu Z."/>
            <person name="Imhoff J."/>
            <person name="Thiel V."/>
            <person name="Frigaard N.-U."/>
            <person name="Bryant D."/>
            <person name="Woyke T."/>
        </authorList>
    </citation>
    <scope>NUCLEOTIDE SEQUENCE [LARGE SCALE GENOMIC DNA]</scope>
    <source>
        <strain evidence="1 2">8321</strain>
    </source>
</reference>
<evidence type="ECO:0000313" key="2">
    <source>
        <dbReference type="Proteomes" id="UP000010816"/>
    </source>
</evidence>
<evidence type="ECO:0008006" key="3">
    <source>
        <dbReference type="Google" id="ProtNLM"/>
    </source>
</evidence>
<dbReference type="HOGENOM" id="CLU_2940379_0_0_6"/>
<dbReference type="SUPFAM" id="SSF52172">
    <property type="entry name" value="CheY-like"/>
    <property type="match status" value="1"/>
</dbReference>
<organism evidence="1 2">
    <name type="scientific">Thioflavicoccus mobilis 8321</name>
    <dbReference type="NCBI Taxonomy" id="765912"/>
    <lineage>
        <taxon>Bacteria</taxon>
        <taxon>Pseudomonadati</taxon>
        <taxon>Pseudomonadota</taxon>
        <taxon>Gammaproteobacteria</taxon>
        <taxon>Chromatiales</taxon>
        <taxon>Chromatiaceae</taxon>
        <taxon>Thioflavicoccus</taxon>
    </lineage>
</organism>
<dbReference type="KEGG" id="tmb:Thimo_3293"/>
<dbReference type="InterPro" id="IPR011006">
    <property type="entry name" value="CheY-like_superfamily"/>
</dbReference>
<keyword evidence="2" id="KW-1185">Reference proteome</keyword>
<sequence>MKRRALIIEDNGDIARLVQMHLKDIGCRADIAASGEPKSGSWTAVEVRRAGCPARHKEAQ</sequence>
<accession>L0H199</accession>
<dbReference type="AlphaFoldDB" id="L0H199"/>
<name>L0H199_9GAMM</name>
<dbReference type="RefSeq" id="WP_015282099.1">
    <property type="nucleotide sequence ID" value="NC_019940.1"/>
</dbReference>
<gene>
    <name evidence="1" type="ORF">Thimo_3293</name>
</gene>
<dbReference type="Proteomes" id="UP000010816">
    <property type="component" value="Chromosome"/>
</dbReference>
<dbReference type="EMBL" id="CP003051">
    <property type="protein sequence ID" value="AGA91971.1"/>
    <property type="molecule type" value="Genomic_DNA"/>
</dbReference>
<evidence type="ECO:0000313" key="1">
    <source>
        <dbReference type="EMBL" id="AGA91971.1"/>
    </source>
</evidence>
<proteinExistence type="predicted"/>
<protein>
    <recommendedName>
        <fullName evidence="3">Response regulatory domain-containing protein</fullName>
    </recommendedName>
</protein>